<evidence type="ECO:0000313" key="6">
    <source>
        <dbReference type="EMBL" id="MCY0966321.1"/>
    </source>
</evidence>
<dbReference type="SUPFAM" id="SSF46785">
    <property type="entry name" value="Winged helix' DNA-binding domain"/>
    <property type="match status" value="1"/>
</dbReference>
<dbReference type="PANTHER" id="PTHR30419">
    <property type="entry name" value="HTH-TYPE TRANSCRIPTIONAL REGULATOR YBHD"/>
    <property type="match status" value="1"/>
</dbReference>
<sequence length="297" mass="33044">MTLKQLQAFLAVARTLSFAEACHLVHLSQPALSLAIRNLEDQLGGRLFVRTTRSIHLSSEGQAFVPIATRLVSDWNDAEREMQQRFALQLGTVELAAMPSFASTLLPLALMRYKQRYPRIRIEVQDVVAELLVNMVLQGRTELGVSFDPGTHSELDFLPLFNDNFVAILPPDHPLPATHESIDWPQLLESDFVMLQRPSRLRSMIEDELAQQGMSARVVFEAHQLITVGKMVASGLGVSVVPSLSREQMEAVGARCVSVQAPVIGRRVGIITRHKRELSVAASAMRDIIVETFQSRT</sequence>
<dbReference type="InterPro" id="IPR000847">
    <property type="entry name" value="LysR_HTH_N"/>
</dbReference>
<feature type="domain" description="HTH lysR-type" evidence="5">
    <location>
        <begin position="1"/>
        <end position="58"/>
    </location>
</feature>
<organism evidence="6 7">
    <name type="scientific">Parathalassolituus penaei</name>
    <dbReference type="NCBI Taxonomy" id="2997323"/>
    <lineage>
        <taxon>Bacteria</taxon>
        <taxon>Pseudomonadati</taxon>
        <taxon>Pseudomonadota</taxon>
        <taxon>Gammaproteobacteria</taxon>
        <taxon>Oceanospirillales</taxon>
        <taxon>Oceanospirillaceae</taxon>
        <taxon>Parathalassolituus</taxon>
    </lineage>
</organism>
<dbReference type="InterPro" id="IPR005119">
    <property type="entry name" value="LysR_subst-bd"/>
</dbReference>
<name>A0A9X3ISY3_9GAMM</name>
<dbReference type="SUPFAM" id="SSF53850">
    <property type="entry name" value="Periplasmic binding protein-like II"/>
    <property type="match status" value="1"/>
</dbReference>
<dbReference type="InterPro" id="IPR036388">
    <property type="entry name" value="WH-like_DNA-bd_sf"/>
</dbReference>
<dbReference type="EMBL" id="JAPNOA010000039">
    <property type="protein sequence ID" value="MCY0966321.1"/>
    <property type="molecule type" value="Genomic_DNA"/>
</dbReference>
<comment type="caution">
    <text evidence="6">The sequence shown here is derived from an EMBL/GenBank/DDBJ whole genome shotgun (WGS) entry which is preliminary data.</text>
</comment>
<keyword evidence="7" id="KW-1185">Reference proteome</keyword>
<dbReference type="PANTHER" id="PTHR30419:SF30">
    <property type="entry name" value="LYSR FAMILY TRANSCRIPTIONAL REGULATOR"/>
    <property type="match status" value="1"/>
</dbReference>
<evidence type="ECO:0000256" key="3">
    <source>
        <dbReference type="ARBA" id="ARBA00023125"/>
    </source>
</evidence>
<dbReference type="InterPro" id="IPR036390">
    <property type="entry name" value="WH_DNA-bd_sf"/>
</dbReference>
<accession>A0A9X3ISY3</accession>
<dbReference type="CDD" id="cd08440">
    <property type="entry name" value="PBP2_LTTR_like_4"/>
    <property type="match status" value="1"/>
</dbReference>
<dbReference type="PRINTS" id="PR00039">
    <property type="entry name" value="HTHLYSR"/>
</dbReference>
<dbReference type="AlphaFoldDB" id="A0A9X3ISY3"/>
<keyword evidence="2" id="KW-0805">Transcription regulation</keyword>
<dbReference type="GO" id="GO:0003677">
    <property type="term" value="F:DNA binding"/>
    <property type="evidence" value="ECO:0007669"/>
    <property type="project" value="UniProtKB-KW"/>
</dbReference>
<protein>
    <submittedName>
        <fullName evidence="6">LysR family transcriptional regulator</fullName>
    </submittedName>
</protein>
<dbReference type="Gene3D" id="3.40.190.290">
    <property type="match status" value="1"/>
</dbReference>
<evidence type="ECO:0000256" key="4">
    <source>
        <dbReference type="ARBA" id="ARBA00023163"/>
    </source>
</evidence>
<keyword evidence="3" id="KW-0238">DNA-binding</keyword>
<dbReference type="GO" id="GO:0003700">
    <property type="term" value="F:DNA-binding transcription factor activity"/>
    <property type="evidence" value="ECO:0007669"/>
    <property type="project" value="InterPro"/>
</dbReference>
<evidence type="ECO:0000259" key="5">
    <source>
        <dbReference type="PROSITE" id="PS50931"/>
    </source>
</evidence>
<gene>
    <name evidence="6" type="ORF">OUO13_14085</name>
</gene>
<evidence type="ECO:0000256" key="2">
    <source>
        <dbReference type="ARBA" id="ARBA00023015"/>
    </source>
</evidence>
<dbReference type="PROSITE" id="PS50931">
    <property type="entry name" value="HTH_LYSR"/>
    <property type="match status" value="1"/>
</dbReference>
<dbReference type="FunFam" id="1.10.10.10:FF:000001">
    <property type="entry name" value="LysR family transcriptional regulator"/>
    <property type="match status" value="1"/>
</dbReference>
<dbReference type="Gene3D" id="1.10.10.10">
    <property type="entry name" value="Winged helix-like DNA-binding domain superfamily/Winged helix DNA-binding domain"/>
    <property type="match status" value="1"/>
</dbReference>
<dbReference type="RefSeq" id="WP_283174529.1">
    <property type="nucleotide sequence ID" value="NZ_JAPNOA010000039.1"/>
</dbReference>
<proteinExistence type="inferred from homology"/>
<dbReference type="GO" id="GO:0005829">
    <property type="term" value="C:cytosol"/>
    <property type="evidence" value="ECO:0007669"/>
    <property type="project" value="TreeGrafter"/>
</dbReference>
<dbReference type="InterPro" id="IPR050950">
    <property type="entry name" value="HTH-type_LysR_regulators"/>
</dbReference>
<dbReference type="Pfam" id="PF03466">
    <property type="entry name" value="LysR_substrate"/>
    <property type="match status" value="1"/>
</dbReference>
<evidence type="ECO:0000256" key="1">
    <source>
        <dbReference type="ARBA" id="ARBA00009437"/>
    </source>
</evidence>
<evidence type="ECO:0000313" key="7">
    <source>
        <dbReference type="Proteomes" id="UP001150830"/>
    </source>
</evidence>
<dbReference type="Proteomes" id="UP001150830">
    <property type="component" value="Unassembled WGS sequence"/>
</dbReference>
<dbReference type="Pfam" id="PF00126">
    <property type="entry name" value="HTH_1"/>
    <property type="match status" value="1"/>
</dbReference>
<reference evidence="6" key="1">
    <citation type="submission" date="2022-11" db="EMBL/GenBank/DDBJ databases">
        <title>Parathalassolutuus dongxingensis gen. nov., sp. nov., a novel member of family Oceanospirillaceae isolated from a coastal shrimp pond in Guangxi, China.</title>
        <authorList>
            <person name="Chen H."/>
        </authorList>
    </citation>
    <scope>NUCLEOTIDE SEQUENCE</scope>
    <source>
        <strain evidence="6">G-43</strain>
    </source>
</reference>
<comment type="similarity">
    <text evidence="1">Belongs to the LysR transcriptional regulatory family.</text>
</comment>
<keyword evidence="4" id="KW-0804">Transcription</keyword>